<dbReference type="EMBL" id="JAAOZC010000011">
    <property type="protein sequence ID" value="NIJ09432.1"/>
    <property type="molecule type" value="Genomic_DNA"/>
</dbReference>
<proteinExistence type="predicted"/>
<sequence>MSDLYLLTDERMARLKPYFPKRHGKHRVADRRVLSGIVFRQSQWAALARCVKECAAQDALQPVEAGGGEMGVFEQMLEELSAVDAERKMVMIEQRA</sequence>
<keyword evidence="2" id="KW-1185">Reference proteome</keyword>
<evidence type="ECO:0008006" key="3">
    <source>
        <dbReference type="Google" id="ProtNLM"/>
    </source>
</evidence>
<name>A0ABX0TY72_9SPHN</name>
<protein>
    <recommendedName>
        <fullName evidence="3">Transposase</fullName>
    </recommendedName>
</protein>
<organism evidence="1 2">
    <name type="scientific">Sphingomonas vulcanisoli</name>
    <dbReference type="NCBI Taxonomy" id="1658060"/>
    <lineage>
        <taxon>Bacteria</taxon>
        <taxon>Pseudomonadati</taxon>
        <taxon>Pseudomonadota</taxon>
        <taxon>Alphaproteobacteria</taxon>
        <taxon>Sphingomonadales</taxon>
        <taxon>Sphingomonadaceae</taxon>
        <taxon>Sphingomonas</taxon>
    </lineage>
</organism>
<dbReference type="Proteomes" id="UP000727456">
    <property type="component" value="Unassembled WGS sequence"/>
</dbReference>
<evidence type="ECO:0000313" key="2">
    <source>
        <dbReference type="Proteomes" id="UP000727456"/>
    </source>
</evidence>
<accession>A0ABX0TY72</accession>
<evidence type="ECO:0000313" key="1">
    <source>
        <dbReference type="EMBL" id="NIJ09432.1"/>
    </source>
</evidence>
<gene>
    <name evidence="1" type="ORF">FHS31_003064</name>
</gene>
<reference evidence="1 2" key="1">
    <citation type="submission" date="2020-03" db="EMBL/GenBank/DDBJ databases">
        <title>Genomic Encyclopedia of Type Strains, Phase III (KMG-III): the genomes of soil and plant-associated and newly described type strains.</title>
        <authorList>
            <person name="Whitman W."/>
        </authorList>
    </citation>
    <scope>NUCLEOTIDE SEQUENCE [LARGE SCALE GENOMIC DNA]</scope>
    <source>
        <strain evidence="1 2">CECT 8804</strain>
    </source>
</reference>
<comment type="caution">
    <text evidence="1">The sequence shown here is derived from an EMBL/GenBank/DDBJ whole genome shotgun (WGS) entry which is preliminary data.</text>
</comment>